<dbReference type="Proteomes" id="UP001642409">
    <property type="component" value="Unassembled WGS sequence"/>
</dbReference>
<evidence type="ECO:0000313" key="4">
    <source>
        <dbReference type="Proteomes" id="UP001642409"/>
    </source>
</evidence>
<feature type="transmembrane region" description="Helical" evidence="1">
    <location>
        <begin position="106"/>
        <end position="126"/>
    </location>
</feature>
<evidence type="ECO:0000313" key="3">
    <source>
        <dbReference type="EMBL" id="CAL6025336.1"/>
    </source>
</evidence>
<protein>
    <submittedName>
        <fullName evidence="3">Hypothetical_protein</fullName>
    </submittedName>
</protein>
<evidence type="ECO:0000256" key="1">
    <source>
        <dbReference type="SAM" id="Phobius"/>
    </source>
</evidence>
<keyword evidence="1" id="KW-0472">Membrane</keyword>
<feature type="transmembrane region" description="Helical" evidence="1">
    <location>
        <begin position="6"/>
        <end position="23"/>
    </location>
</feature>
<reference evidence="3 4" key="2">
    <citation type="submission" date="2024-07" db="EMBL/GenBank/DDBJ databases">
        <authorList>
            <person name="Akdeniz Z."/>
        </authorList>
    </citation>
    <scope>NUCLEOTIDE SEQUENCE [LARGE SCALE GENOMIC DNA]</scope>
</reference>
<reference evidence="2" key="1">
    <citation type="submission" date="2023-06" db="EMBL/GenBank/DDBJ databases">
        <authorList>
            <person name="Kurt Z."/>
        </authorList>
    </citation>
    <scope>NUCLEOTIDE SEQUENCE</scope>
</reference>
<name>A0AA86UCL7_9EUKA</name>
<gene>
    <name evidence="2" type="ORF">HINF_LOCUS24498</name>
    <name evidence="3" type="ORF">HINF_LOCUS30174</name>
</gene>
<keyword evidence="1" id="KW-1133">Transmembrane helix</keyword>
<comment type="caution">
    <text evidence="2">The sequence shown here is derived from an EMBL/GenBank/DDBJ whole genome shotgun (WGS) entry which is preliminary data.</text>
</comment>
<organism evidence="2">
    <name type="scientific">Hexamita inflata</name>
    <dbReference type="NCBI Taxonomy" id="28002"/>
    <lineage>
        <taxon>Eukaryota</taxon>
        <taxon>Metamonada</taxon>
        <taxon>Diplomonadida</taxon>
        <taxon>Hexamitidae</taxon>
        <taxon>Hexamitinae</taxon>
        <taxon>Hexamita</taxon>
    </lineage>
</organism>
<keyword evidence="1" id="KW-0812">Transmembrane</keyword>
<evidence type="ECO:0000313" key="2">
    <source>
        <dbReference type="EMBL" id="CAI9936853.1"/>
    </source>
</evidence>
<keyword evidence="4" id="KW-1185">Reference proteome</keyword>
<proteinExistence type="predicted"/>
<accession>A0AA86UCL7</accession>
<sequence length="147" mass="17487">MTNKIVSFFIFQIIMKTCIDIFFKINNNMTHSTARNHLDWKQSNQLEDHQPQELQLQQNTLHSLNFHLYWFSIVFQTFEGIKGMLLHLEEASSEERVNARFSCTFIGFRALASLGLFILGYLFSLFQDVFNVLDFVQRFNFLLEYQQ</sequence>
<dbReference type="AlphaFoldDB" id="A0AA86UCL7"/>
<dbReference type="EMBL" id="CATOUU010000642">
    <property type="protein sequence ID" value="CAI9936853.1"/>
    <property type="molecule type" value="Genomic_DNA"/>
</dbReference>
<dbReference type="EMBL" id="CAXDID020000098">
    <property type="protein sequence ID" value="CAL6025336.1"/>
    <property type="molecule type" value="Genomic_DNA"/>
</dbReference>